<proteinExistence type="predicted"/>
<dbReference type="Pfam" id="PF07793">
    <property type="entry name" value="DUF1631"/>
    <property type="match status" value="1"/>
</dbReference>
<protein>
    <recommendedName>
        <fullName evidence="4">DUF1631 domain-containing protein</fullName>
    </recommendedName>
</protein>
<feature type="compositionally biased region" description="Gly residues" evidence="1">
    <location>
        <begin position="270"/>
        <end position="313"/>
    </location>
</feature>
<dbReference type="EMBL" id="AP024545">
    <property type="protein sequence ID" value="BCT92693.1"/>
    <property type="molecule type" value="Genomic_DNA"/>
</dbReference>
<feature type="compositionally biased region" description="Gly residues" evidence="1">
    <location>
        <begin position="322"/>
        <end position="340"/>
    </location>
</feature>
<feature type="compositionally biased region" description="Basic and acidic residues" evidence="1">
    <location>
        <begin position="249"/>
        <end position="262"/>
    </location>
</feature>
<name>A0ABM7Q5T3_9GAMM</name>
<reference evidence="2 3" key="1">
    <citation type="submission" date="2021-03" db="EMBL/GenBank/DDBJ databases">
        <title>Complete Genome Sequences of Two Lysobacter Strains Isolated from Sea Water (Lysobacter caseinilyticus) and Soil (Lysobacter helvus) in South Korea.</title>
        <authorList>
            <person name="Watanabe Y."/>
            <person name="Arakawa K."/>
        </authorList>
    </citation>
    <scope>NUCLEOTIDE SEQUENCE [LARGE SCALE GENOMIC DNA]</scope>
    <source>
        <strain evidence="2 3">KVB24</strain>
    </source>
</reference>
<evidence type="ECO:0008006" key="4">
    <source>
        <dbReference type="Google" id="ProtNLM"/>
    </source>
</evidence>
<evidence type="ECO:0000256" key="1">
    <source>
        <dbReference type="SAM" id="MobiDB-lite"/>
    </source>
</evidence>
<dbReference type="RefSeq" id="WP_213433538.1">
    <property type="nucleotide sequence ID" value="NZ_AP024545.1"/>
</dbReference>
<feature type="region of interest" description="Disordered" evidence="1">
    <location>
        <begin position="243"/>
        <end position="367"/>
    </location>
</feature>
<sequence>MPVSFDLPGAHAPPTLASANLPRRVRRVLEHLLSLVSDEMARHLSSMLNEMEQQLFRLADHARNPGMQAAHMETLRTLRLNRADLVPRYLMGLEAALAGIRDPRTASRLGVTGAQGPSFRNLALVDDESMDEDSVLRDVALRHESRASLPLHLLGQRFGVLAGQPAFDAERLPVGPQMLGRILREAAGSLQIGMEARLLLYRTYDRVVMQHFSQIAETMNALLERDGILPSLAYVPIRVRPVLQNPDPSRAKPRDERGRPRGEAPANIGLGMGDGGSGGGHSHGGGQGGSGGASAGGSGSGGGGGGSGGGAVAGGRRSGDAADGGDGGDGHAGGGGGGSAGTRRGGHASQRDGGPRPHTAWLGETDANDEPYDEQAAFALLQQLLSGRRDLIGKLRPAQPERVRQELDTKDLLGALDGMPITAASPTGSPRSLLDIKQTLLAQSRQLHGKGAQFAREDNDAFELLGMLYSQIEREVRRDTPAVGLLGRLQVPLLRVALQDRAFFVRQQHPARQLLNAVAESGANWLSDEEVDPQLVHSLRNAVEHVVQHFKEDPAAFDTANRELQTNLQHLARKAEVTERRHVEAARGKEKLELAKRRANDVIEASVKDQRLPKFVRALLNQAWSDVLTLTSLRHGEESEEWHRQVEATQQIVAATGKGGTQTDGKLAEQIEGSLVQVGYHADEAAAIARRLTTGIGEEEDDPASRTELAMKLKARARLGEDTDAPKPKLPPRTKDEQAAYDHLRTLPFGTWFEFVSNQQGDRVRRRLSWFSPVTDNALFVNQRGQRVGEQSLDSLARMMSMGQAHVVTADKGRMVDRAWQAALGALRSFAGSGQAPQEGTA</sequence>
<evidence type="ECO:0000313" key="2">
    <source>
        <dbReference type="EMBL" id="BCT92693.1"/>
    </source>
</evidence>
<dbReference type="Proteomes" id="UP000681317">
    <property type="component" value="Chromosome"/>
</dbReference>
<keyword evidence="3" id="KW-1185">Reference proteome</keyword>
<gene>
    <name evidence="2" type="ORF">LYSCAS_17170</name>
</gene>
<evidence type="ECO:0000313" key="3">
    <source>
        <dbReference type="Proteomes" id="UP000681317"/>
    </source>
</evidence>
<organism evidence="2 3">
    <name type="scientific">Noviluteimonas caseinilytica</name>
    <dbReference type="NCBI Taxonomy" id="2675101"/>
    <lineage>
        <taxon>Bacteria</taxon>
        <taxon>Pseudomonadati</taxon>
        <taxon>Pseudomonadota</taxon>
        <taxon>Gammaproteobacteria</taxon>
        <taxon>Lysobacterales</taxon>
        <taxon>Lysobacteraceae</taxon>
        <taxon>Noviluteimonas</taxon>
    </lineage>
</organism>
<dbReference type="InterPro" id="IPR012434">
    <property type="entry name" value="DUF1631"/>
</dbReference>
<accession>A0ABM7Q5T3</accession>